<reference evidence="3 4" key="1">
    <citation type="submission" date="2023-06" db="EMBL/GenBank/DDBJ databases">
        <title>Azospirillum isscasensis sp.nov, a bacterium isolated from rhizosphere soil of rice.</title>
        <authorList>
            <person name="Wang H."/>
        </authorList>
    </citation>
    <scope>NUCLEOTIDE SEQUENCE [LARGE SCALE GENOMIC DNA]</scope>
    <source>
        <strain evidence="3 4">C340-1</strain>
    </source>
</reference>
<accession>A0ABU0WQ67</accession>
<feature type="transmembrane region" description="Helical" evidence="2">
    <location>
        <begin position="190"/>
        <end position="207"/>
    </location>
</feature>
<evidence type="ECO:0000256" key="1">
    <source>
        <dbReference type="SAM" id="MobiDB-lite"/>
    </source>
</evidence>
<organism evidence="3 4">
    <name type="scientific">Azospirillum isscasi</name>
    <dbReference type="NCBI Taxonomy" id="3053926"/>
    <lineage>
        <taxon>Bacteria</taxon>
        <taxon>Pseudomonadati</taxon>
        <taxon>Pseudomonadota</taxon>
        <taxon>Alphaproteobacteria</taxon>
        <taxon>Rhodospirillales</taxon>
        <taxon>Azospirillaceae</taxon>
        <taxon>Azospirillum</taxon>
    </lineage>
</organism>
<evidence type="ECO:0000313" key="4">
    <source>
        <dbReference type="Proteomes" id="UP001227317"/>
    </source>
</evidence>
<dbReference type="Proteomes" id="UP001227317">
    <property type="component" value="Unassembled WGS sequence"/>
</dbReference>
<evidence type="ECO:0000313" key="3">
    <source>
        <dbReference type="EMBL" id="MDQ2106383.1"/>
    </source>
</evidence>
<keyword evidence="2" id="KW-0812">Transmembrane</keyword>
<keyword evidence="2" id="KW-1133">Transmembrane helix</keyword>
<feature type="compositionally biased region" description="Basic residues" evidence="1">
    <location>
        <begin position="21"/>
        <end position="32"/>
    </location>
</feature>
<sequence length="239" mass="26384">MNLRTRLDEESMPVSVATVLHRTHPSPRRKPSLTRWARRADGEQRGNLPSRSHCRFPSRPSPVINRNEADIVGLAIMDSPHPWTFGRIAFLFFRVLWTLVLAQAAGGMLALKTGLPIPLGFTLALPVAWWLSGMFRGWGRRPDPATQNPFARAARTTAEVWIRPVWSLIAAMMMREVLIQAGKIPEGLEWVGWLAGIGIGVGWFLFARRFADRGGFARLAGPAALPLALAAVGLLVALN</sequence>
<keyword evidence="2" id="KW-0472">Membrane</keyword>
<keyword evidence="4" id="KW-1185">Reference proteome</keyword>
<name>A0ABU0WQ67_9PROT</name>
<protein>
    <recommendedName>
        <fullName evidence="5">Yip1 domain-containing protein</fullName>
    </recommendedName>
</protein>
<feature type="region of interest" description="Disordered" evidence="1">
    <location>
        <begin position="20"/>
        <end position="59"/>
    </location>
</feature>
<evidence type="ECO:0008006" key="5">
    <source>
        <dbReference type="Google" id="ProtNLM"/>
    </source>
</evidence>
<dbReference type="RefSeq" id="WP_306711695.1">
    <property type="nucleotide sequence ID" value="NZ_JAUJFI010000238.1"/>
</dbReference>
<gene>
    <name evidence="3" type="ORF">QSG27_27070</name>
</gene>
<feature type="transmembrane region" description="Helical" evidence="2">
    <location>
        <begin position="160"/>
        <end position="178"/>
    </location>
</feature>
<evidence type="ECO:0000256" key="2">
    <source>
        <dbReference type="SAM" id="Phobius"/>
    </source>
</evidence>
<proteinExistence type="predicted"/>
<feature type="transmembrane region" description="Helical" evidence="2">
    <location>
        <begin position="219"/>
        <end position="238"/>
    </location>
</feature>
<feature type="transmembrane region" description="Helical" evidence="2">
    <location>
        <begin position="117"/>
        <end position="139"/>
    </location>
</feature>
<feature type="transmembrane region" description="Helical" evidence="2">
    <location>
        <begin position="91"/>
        <end position="111"/>
    </location>
</feature>
<dbReference type="EMBL" id="JAUJFI010000238">
    <property type="protein sequence ID" value="MDQ2106383.1"/>
    <property type="molecule type" value="Genomic_DNA"/>
</dbReference>
<comment type="caution">
    <text evidence="3">The sequence shown here is derived from an EMBL/GenBank/DDBJ whole genome shotgun (WGS) entry which is preliminary data.</text>
</comment>